<dbReference type="GO" id="GO:0009245">
    <property type="term" value="P:lipid A biosynthetic process"/>
    <property type="evidence" value="ECO:0007669"/>
    <property type="project" value="UniProtKB-UniRule"/>
</dbReference>
<dbReference type="Pfam" id="PF00132">
    <property type="entry name" value="Hexapep"/>
    <property type="match status" value="3"/>
</dbReference>
<comment type="similarity">
    <text evidence="7">Belongs to the transferase hexapeptide repeat family. LpxD subfamily.</text>
</comment>
<name>A0A098C0I3_9BACT</name>
<dbReference type="InterPro" id="IPR007691">
    <property type="entry name" value="LpxD"/>
</dbReference>
<keyword evidence="4 7" id="KW-0677">Repeat</keyword>
<evidence type="ECO:0000256" key="1">
    <source>
        <dbReference type="ARBA" id="ARBA00022516"/>
    </source>
</evidence>
<accession>A0A098C0I3</accession>
<dbReference type="GO" id="GO:0103118">
    <property type="term" value="F:UDP-3-O-[(3R)-3-hydroxyacyl]-glucosamine N-acyltransferase activity"/>
    <property type="evidence" value="ECO:0007669"/>
    <property type="project" value="UniProtKB-EC"/>
</dbReference>
<evidence type="ECO:0000259" key="8">
    <source>
        <dbReference type="Pfam" id="PF04613"/>
    </source>
</evidence>
<proteinExistence type="inferred from homology"/>
<dbReference type="Gene3D" id="3.40.1390.10">
    <property type="entry name" value="MurE/MurF, N-terminal domain"/>
    <property type="match status" value="1"/>
</dbReference>
<keyword evidence="1 7" id="KW-0444">Lipid biosynthesis</keyword>
<evidence type="ECO:0000256" key="7">
    <source>
        <dbReference type="HAMAP-Rule" id="MF_00523"/>
    </source>
</evidence>
<evidence type="ECO:0000256" key="6">
    <source>
        <dbReference type="ARBA" id="ARBA00023315"/>
    </source>
</evidence>
<dbReference type="PANTHER" id="PTHR43378">
    <property type="entry name" value="UDP-3-O-ACYLGLUCOSAMINE N-ACYLTRANSFERASE"/>
    <property type="match status" value="1"/>
</dbReference>
<dbReference type="UniPathway" id="UPA00973"/>
<keyword evidence="3 7" id="KW-0808">Transferase</keyword>
<feature type="domain" description="UDP-3-O-[3-hydroxymyristoyl] glucosamine N-acyltransferase non-repeat region" evidence="8">
    <location>
        <begin position="21"/>
        <end position="90"/>
    </location>
</feature>
<dbReference type="OrthoDB" id="9784739at2"/>
<comment type="subunit">
    <text evidence="7">Homotrimer.</text>
</comment>
<sequence>MAYTAKQIADYLKGEVIGNQDVSVSNFSKIEEGKPGTISFLANPKYTSYIYTTKADIVLVNEDFVSEKPIQATLIKVKNAYTALASLMELVNKSTPQKSGTESMSFVSETAEIGEEVYIGAFAYIGEKVVVGDNCKVYPQVYIGDGVKIGKNCILYPGVRIYHDCVIGDNCIIHSGAVIGADGFGYSKEEYVYHKIPQMGNVLIEDDVEIGANTTIDRAVMGSTVIHRGVKLDNLIQIAHNCEIGENTAMAAQVGIAGSAKIGENSVLGGQVGIGGHITIGKNSQIGAQSGIISNTKEGSEIMGSPAFPVKNFFKSSIIIPKLPDMYKQLNALEKEVAELKNRLQQID</sequence>
<evidence type="ECO:0000256" key="5">
    <source>
        <dbReference type="ARBA" id="ARBA00023098"/>
    </source>
</evidence>
<evidence type="ECO:0000256" key="3">
    <source>
        <dbReference type="ARBA" id="ARBA00022679"/>
    </source>
</evidence>
<dbReference type="SUPFAM" id="SSF51161">
    <property type="entry name" value="Trimeric LpxA-like enzymes"/>
    <property type="match status" value="1"/>
</dbReference>
<comment type="pathway">
    <text evidence="7">Bacterial outer membrane biogenesis; LPS lipid A biosynthesis.</text>
</comment>
<dbReference type="Proteomes" id="UP000032417">
    <property type="component" value="Chromosome 1"/>
</dbReference>
<dbReference type="HOGENOM" id="CLU_049865_0_0_10"/>
<evidence type="ECO:0000313" key="10">
    <source>
        <dbReference type="Proteomes" id="UP000032417"/>
    </source>
</evidence>
<reference evidence="9 10" key="1">
    <citation type="submission" date="2014-08" db="EMBL/GenBank/DDBJ databases">
        <authorList>
            <person name="Wibberg D."/>
        </authorList>
    </citation>
    <scope>NUCLEOTIDE SEQUENCE [LARGE SCALE GENOMIC DNA]</scope>
    <source>
        <strain evidence="10">ING2-E5B</strain>
    </source>
</reference>
<organism evidence="9 10">
    <name type="scientific">Fermentimonas caenicola</name>
    <dbReference type="NCBI Taxonomy" id="1562970"/>
    <lineage>
        <taxon>Bacteria</taxon>
        <taxon>Pseudomonadati</taxon>
        <taxon>Bacteroidota</taxon>
        <taxon>Bacteroidia</taxon>
        <taxon>Bacteroidales</taxon>
        <taxon>Dysgonomonadaceae</taxon>
        <taxon>Fermentimonas</taxon>
    </lineage>
</organism>
<keyword evidence="10" id="KW-1185">Reference proteome</keyword>
<dbReference type="EMBL" id="LN515532">
    <property type="protein sequence ID" value="CEA16434.1"/>
    <property type="molecule type" value="Genomic_DNA"/>
</dbReference>
<comment type="catalytic activity">
    <reaction evidence="7">
        <text>a UDP-3-O-[(3R)-3-hydroxyacyl]-alpha-D-glucosamine + a (3R)-hydroxyacyl-[ACP] = a UDP-2-N,3-O-bis[(3R)-3-hydroxyacyl]-alpha-D-glucosamine + holo-[ACP] + H(+)</text>
        <dbReference type="Rhea" id="RHEA:53836"/>
        <dbReference type="Rhea" id="RHEA-COMP:9685"/>
        <dbReference type="Rhea" id="RHEA-COMP:9945"/>
        <dbReference type="ChEBI" id="CHEBI:15378"/>
        <dbReference type="ChEBI" id="CHEBI:64479"/>
        <dbReference type="ChEBI" id="CHEBI:78827"/>
        <dbReference type="ChEBI" id="CHEBI:137740"/>
        <dbReference type="ChEBI" id="CHEBI:137748"/>
        <dbReference type="EC" id="2.3.1.191"/>
    </reaction>
</comment>
<dbReference type="CDD" id="cd03352">
    <property type="entry name" value="LbH_LpxD"/>
    <property type="match status" value="1"/>
</dbReference>
<dbReference type="PATRIC" id="fig|1562970.3.peg.1676"/>
<dbReference type="AlphaFoldDB" id="A0A098C0I3"/>
<dbReference type="InterPro" id="IPR020573">
    <property type="entry name" value="UDP_GlcNAc_AcTrfase_non-rep"/>
</dbReference>
<dbReference type="GO" id="GO:0016410">
    <property type="term" value="F:N-acyltransferase activity"/>
    <property type="evidence" value="ECO:0007669"/>
    <property type="project" value="InterPro"/>
</dbReference>
<evidence type="ECO:0000256" key="4">
    <source>
        <dbReference type="ARBA" id="ARBA00022737"/>
    </source>
</evidence>
<dbReference type="EC" id="2.3.1.191" evidence="7"/>
<dbReference type="Pfam" id="PF04613">
    <property type="entry name" value="LpxD"/>
    <property type="match status" value="1"/>
</dbReference>
<gene>
    <name evidence="7 9" type="primary">lpxD</name>
    <name evidence="9" type="ORF">ING2E5B_1687</name>
</gene>
<dbReference type="GO" id="GO:0016020">
    <property type="term" value="C:membrane"/>
    <property type="evidence" value="ECO:0007669"/>
    <property type="project" value="GOC"/>
</dbReference>
<dbReference type="HAMAP" id="MF_00523">
    <property type="entry name" value="LpxD"/>
    <property type="match status" value="1"/>
</dbReference>
<dbReference type="InterPro" id="IPR011004">
    <property type="entry name" value="Trimer_LpxA-like_sf"/>
</dbReference>
<feature type="active site" description="Proton acceptor" evidence="7">
    <location>
        <position position="240"/>
    </location>
</feature>
<dbReference type="NCBIfam" id="TIGR01853">
    <property type="entry name" value="lipid_A_lpxD"/>
    <property type="match status" value="1"/>
</dbReference>
<keyword evidence="2 7" id="KW-0441">Lipid A biosynthesis</keyword>
<dbReference type="STRING" id="1562970.ING2E5B_1687"/>
<comment type="function">
    <text evidence="7">Catalyzes the N-acylation of UDP-3-O-acylglucosamine using 3-hydroxyacyl-ACP as the acyl donor. Is involved in the biosynthesis of lipid A, a phosphorylated glycolipid that anchors the lipopolysaccharide to the outer membrane of the cell.</text>
</comment>
<keyword evidence="5 7" id="KW-0443">Lipid metabolism</keyword>
<dbReference type="InterPro" id="IPR001451">
    <property type="entry name" value="Hexapep"/>
</dbReference>
<evidence type="ECO:0000313" key="9">
    <source>
        <dbReference type="EMBL" id="CEA16434.1"/>
    </source>
</evidence>
<dbReference type="Gene3D" id="2.160.10.10">
    <property type="entry name" value="Hexapeptide repeat proteins"/>
    <property type="match status" value="1"/>
</dbReference>
<keyword evidence="6 7" id="KW-0012">Acyltransferase</keyword>
<dbReference type="PANTHER" id="PTHR43378:SF2">
    <property type="entry name" value="UDP-3-O-ACYLGLUCOSAMINE N-ACYLTRANSFERASE 1, MITOCHONDRIAL-RELATED"/>
    <property type="match status" value="1"/>
</dbReference>
<evidence type="ECO:0000256" key="2">
    <source>
        <dbReference type="ARBA" id="ARBA00022556"/>
    </source>
</evidence>
<dbReference type="NCBIfam" id="NF002060">
    <property type="entry name" value="PRK00892.1"/>
    <property type="match status" value="1"/>
</dbReference>
<protein>
    <recommendedName>
        <fullName evidence="7">UDP-3-O-acylglucosamine N-acyltransferase</fullName>
        <ecNumber evidence="7">2.3.1.191</ecNumber>
    </recommendedName>
</protein>
<dbReference type="KEGG" id="pbt:ING2E5B_1687"/>